<reference evidence="2 3" key="1">
    <citation type="submission" date="2024-02" db="EMBL/GenBank/DDBJ databases">
        <authorList>
            <person name="Chen Y."/>
            <person name="Shah S."/>
            <person name="Dougan E. K."/>
            <person name="Thang M."/>
            <person name="Chan C."/>
        </authorList>
    </citation>
    <scope>NUCLEOTIDE SEQUENCE [LARGE SCALE GENOMIC DNA]</scope>
</reference>
<organism evidence="2 3">
    <name type="scientific">Durusdinium trenchii</name>
    <dbReference type="NCBI Taxonomy" id="1381693"/>
    <lineage>
        <taxon>Eukaryota</taxon>
        <taxon>Sar</taxon>
        <taxon>Alveolata</taxon>
        <taxon>Dinophyceae</taxon>
        <taxon>Suessiales</taxon>
        <taxon>Symbiodiniaceae</taxon>
        <taxon>Durusdinium</taxon>
    </lineage>
</organism>
<evidence type="ECO:0000256" key="1">
    <source>
        <dbReference type="SAM" id="MobiDB-lite"/>
    </source>
</evidence>
<proteinExistence type="predicted"/>
<comment type="caution">
    <text evidence="2">The sequence shown here is derived from an EMBL/GenBank/DDBJ whole genome shotgun (WGS) entry which is preliminary data.</text>
</comment>
<gene>
    <name evidence="2" type="ORF">CCMP2556_LOCUS37404</name>
</gene>
<evidence type="ECO:0000313" key="3">
    <source>
        <dbReference type="Proteomes" id="UP001642484"/>
    </source>
</evidence>
<keyword evidence="3" id="KW-1185">Reference proteome</keyword>
<accession>A0ABP0PIQ1</accession>
<feature type="region of interest" description="Disordered" evidence="1">
    <location>
        <begin position="1"/>
        <end position="274"/>
    </location>
</feature>
<feature type="compositionally biased region" description="Basic and acidic residues" evidence="1">
    <location>
        <begin position="26"/>
        <end position="171"/>
    </location>
</feature>
<dbReference type="Proteomes" id="UP001642484">
    <property type="component" value="Unassembled WGS sequence"/>
</dbReference>
<sequence>MSVPLKRVREKSTGATSSHKVAVSTKETKSQKEKAKPTEKKEVKEKEVKQKEVKKQSLDEKLRLDVERRMQAAKERKKREAEKEAQKKEARKEKKQAGLEEKKQKAMKLKERENRKKELKVEEEKLKRKAEREEEFAKQKKRQAEKLAHLADEKKEKKKQKSEEKNKKEMVEDGNVGSKKRKSDKVPWCPSKKGMIEGIFTPKTKRPRSSSVSALGSETEVKEMTKLLRESDDEQSESEAEELSLAEEDGDASSDEVEEQALQESDEEGSEEKIEARLKDFLKVSGQVRTGAISIKELDFAQDLAKKMLGHASSMEAVYHEVAKLAKVKSPERALKEGEPRMEELEKKSAKLQATSDRQSIQCPVPSLDVHAVMS</sequence>
<evidence type="ECO:0000313" key="2">
    <source>
        <dbReference type="EMBL" id="CAK9075900.1"/>
    </source>
</evidence>
<protein>
    <submittedName>
        <fullName evidence="2">Uncharacterized protein</fullName>
    </submittedName>
</protein>
<dbReference type="EMBL" id="CAXAMN010023214">
    <property type="protein sequence ID" value="CAK9075900.1"/>
    <property type="molecule type" value="Genomic_DNA"/>
</dbReference>
<name>A0ABP0PIQ1_9DINO</name>
<feature type="compositionally biased region" description="Basic and acidic residues" evidence="1">
    <location>
        <begin position="219"/>
        <end position="230"/>
    </location>
</feature>
<feature type="compositionally biased region" description="Acidic residues" evidence="1">
    <location>
        <begin position="231"/>
        <end position="270"/>
    </location>
</feature>